<keyword evidence="2 11" id="KW-0004">4Fe-4S</keyword>
<comment type="cofactor">
    <cofactor evidence="11">
        <name>[4Fe-4S] cluster</name>
        <dbReference type="ChEBI" id="CHEBI:49883"/>
    </cofactor>
    <text evidence="11">Binds 1 [4Fe-4S] cluster.</text>
</comment>
<proteinExistence type="inferred from homology"/>
<dbReference type="SUPFAM" id="SSF48150">
    <property type="entry name" value="DNA-glycosylase"/>
    <property type="match status" value="1"/>
</dbReference>
<dbReference type="CDD" id="cd00056">
    <property type="entry name" value="ENDO3c"/>
    <property type="match status" value="1"/>
</dbReference>
<keyword evidence="3 11" id="KW-0479">Metal-binding</keyword>
<dbReference type="InterPro" id="IPR000445">
    <property type="entry name" value="HhH_motif"/>
</dbReference>
<organism evidence="14">
    <name type="scientific">Caldiarchaeum subterraneum</name>
    <dbReference type="NCBI Taxonomy" id="311458"/>
    <lineage>
        <taxon>Archaea</taxon>
        <taxon>Nitrososphaerota</taxon>
        <taxon>Candidatus Caldarchaeales</taxon>
        <taxon>Candidatus Caldarchaeaceae</taxon>
        <taxon>Candidatus Caldarchaeum</taxon>
    </lineage>
</organism>
<dbReference type="EMBL" id="DRXG01000011">
    <property type="protein sequence ID" value="HHN51832.1"/>
    <property type="molecule type" value="Genomic_DNA"/>
</dbReference>
<dbReference type="PANTHER" id="PTHR10359">
    <property type="entry name" value="A/G-SPECIFIC ADENINE GLYCOSYLASE/ENDONUCLEASE III"/>
    <property type="match status" value="1"/>
</dbReference>
<comment type="catalytic activity">
    <reaction evidence="10">
        <text>Hydrolyzes mismatched double-stranded DNA and polynucleotides, releasing free thymine.</text>
        <dbReference type="EC" id="3.2.2.29"/>
    </reaction>
</comment>
<evidence type="ECO:0000256" key="10">
    <source>
        <dbReference type="ARBA" id="ARBA00052915"/>
    </source>
</evidence>
<keyword evidence="14" id="KW-0255">Endonuclease</keyword>
<dbReference type="FunFam" id="1.10.340.30:FF:000001">
    <property type="entry name" value="Endonuclease III"/>
    <property type="match status" value="1"/>
</dbReference>
<dbReference type="PANTHER" id="PTHR10359:SF18">
    <property type="entry name" value="ENDONUCLEASE III"/>
    <property type="match status" value="1"/>
</dbReference>
<dbReference type="GO" id="GO:0141016">
    <property type="term" value="F:G/T mismatch-specific thymine-DNA glycosylase activity"/>
    <property type="evidence" value="ECO:0007669"/>
    <property type="project" value="UniProtKB-EC"/>
</dbReference>
<protein>
    <recommendedName>
        <fullName evidence="11">Endonuclease III</fullName>
        <ecNumber evidence="11">4.2.99.18</ecNumber>
    </recommendedName>
    <alternativeName>
        <fullName evidence="11">DNA-(apurinic or apyrimidinic site) lyase</fullName>
    </alternativeName>
</protein>
<keyword evidence="5 11" id="KW-0378">Hydrolase</keyword>
<evidence type="ECO:0000313" key="14">
    <source>
        <dbReference type="EMBL" id="HGN90913.1"/>
    </source>
</evidence>
<dbReference type="GO" id="GO:0003677">
    <property type="term" value="F:DNA binding"/>
    <property type="evidence" value="ECO:0007669"/>
    <property type="project" value="UniProtKB-UniRule"/>
</dbReference>
<keyword evidence="11" id="KW-0456">Lyase</keyword>
<evidence type="ECO:0000256" key="8">
    <source>
        <dbReference type="ARBA" id="ARBA00023204"/>
    </source>
</evidence>
<dbReference type="PIRSF" id="PIRSF001435">
    <property type="entry name" value="Nth"/>
    <property type="match status" value="1"/>
</dbReference>
<dbReference type="InterPro" id="IPR003265">
    <property type="entry name" value="HhH-GPD_domain"/>
</dbReference>
<feature type="binding site" evidence="11">
    <location>
        <position position="205"/>
    </location>
    <ligand>
        <name>[4Fe-4S] cluster</name>
        <dbReference type="ChEBI" id="CHEBI:49883"/>
    </ligand>
</feature>
<dbReference type="HAMAP" id="MF_00942">
    <property type="entry name" value="Nth"/>
    <property type="match status" value="1"/>
</dbReference>
<keyword evidence="9 11" id="KW-0326">Glycosidase</keyword>
<accession>A0A7C4I4B3</accession>
<keyword evidence="6 11" id="KW-0408">Iron</keyword>
<evidence type="ECO:0000256" key="2">
    <source>
        <dbReference type="ARBA" id="ARBA00022485"/>
    </source>
</evidence>
<name>A0A7C4I4B3_CALS0</name>
<keyword evidence="7 11" id="KW-0411">Iron-sulfur</keyword>
<evidence type="ECO:0000313" key="13">
    <source>
        <dbReference type="EMBL" id="HGL41046.1"/>
    </source>
</evidence>
<dbReference type="InterPro" id="IPR005759">
    <property type="entry name" value="Nth"/>
</dbReference>
<evidence type="ECO:0000256" key="3">
    <source>
        <dbReference type="ARBA" id="ARBA00022723"/>
    </source>
</evidence>
<evidence type="ECO:0000256" key="9">
    <source>
        <dbReference type="ARBA" id="ARBA00023295"/>
    </source>
</evidence>
<dbReference type="Pfam" id="PF00633">
    <property type="entry name" value="HHH"/>
    <property type="match status" value="1"/>
</dbReference>
<evidence type="ECO:0000256" key="4">
    <source>
        <dbReference type="ARBA" id="ARBA00022763"/>
    </source>
</evidence>
<dbReference type="GO" id="GO:0046872">
    <property type="term" value="F:metal ion binding"/>
    <property type="evidence" value="ECO:0007669"/>
    <property type="project" value="UniProtKB-KW"/>
</dbReference>
<keyword evidence="14" id="KW-0540">Nuclease</keyword>
<dbReference type="PROSITE" id="PS00764">
    <property type="entry name" value="ENDONUCLEASE_III_1"/>
    <property type="match status" value="1"/>
</dbReference>
<evidence type="ECO:0000256" key="11">
    <source>
        <dbReference type="HAMAP-Rule" id="MF_00942"/>
    </source>
</evidence>
<evidence type="ECO:0000256" key="1">
    <source>
        <dbReference type="ARBA" id="ARBA00008343"/>
    </source>
</evidence>
<evidence type="ECO:0000259" key="12">
    <source>
        <dbReference type="SMART" id="SM00478"/>
    </source>
</evidence>
<comment type="caution">
    <text evidence="14">The sequence shown here is derived from an EMBL/GenBank/DDBJ whole genome shotgun (WGS) entry which is preliminary data.</text>
</comment>
<dbReference type="GO" id="GO:0051539">
    <property type="term" value="F:4 iron, 4 sulfur cluster binding"/>
    <property type="evidence" value="ECO:0007669"/>
    <property type="project" value="UniProtKB-UniRule"/>
</dbReference>
<feature type="binding site" evidence="11">
    <location>
        <position position="212"/>
    </location>
    <ligand>
        <name>[4Fe-4S] cluster</name>
        <dbReference type="ChEBI" id="CHEBI:49883"/>
    </ligand>
</feature>
<feature type="binding site" evidence="11">
    <location>
        <position position="221"/>
    </location>
    <ligand>
        <name>[4Fe-4S] cluster</name>
        <dbReference type="ChEBI" id="CHEBI:49883"/>
    </ligand>
</feature>
<feature type="binding site" evidence="11">
    <location>
        <position position="215"/>
    </location>
    <ligand>
        <name>[4Fe-4S] cluster</name>
        <dbReference type="ChEBI" id="CHEBI:49883"/>
    </ligand>
</feature>
<dbReference type="AlphaFoldDB" id="A0A7C4I4B3"/>
<comment type="function">
    <text evidence="11">DNA repair enzyme that has both DNA N-glycosylase activity and AP-lyase activity. The DNA N-glycosylase activity releases various damaged pyrimidines from DNA by cleaving the N-glycosidic bond, leaving an AP (apurinic/apyrimidinic) site. The AP-lyase activity cleaves the phosphodiester bond 3' to the AP site by a beta-elimination, leaving a 3'-terminal unsaturated sugar and a product with a terminal 5'-phosphate.</text>
</comment>
<dbReference type="GO" id="GO:0140078">
    <property type="term" value="F:class I DNA-(apurinic or apyrimidinic site) endonuclease activity"/>
    <property type="evidence" value="ECO:0007669"/>
    <property type="project" value="UniProtKB-EC"/>
</dbReference>
<evidence type="ECO:0000256" key="6">
    <source>
        <dbReference type="ARBA" id="ARBA00023004"/>
    </source>
</evidence>
<dbReference type="Gene3D" id="1.10.1670.10">
    <property type="entry name" value="Helix-hairpin-Helix base-excision DNA repair enzymes (C-terminal)"/>
    <property type="match status" value="1"/>
</dbReference>
<dbReference type="EC" id="4.2.99.18" evidence="11"/>
<dbReference type="Gene3D" id="1.10.340.30">
    <property type="entry name" value="Hypothetical protein, domain 2"/>
    <property type="match status" value="1"/>
</dbReference>
<dbReference type="Pfam" id="PF00730">
    <property type="entry name" value="HhH-GPD"/>
    <property type="match status" value="1"/>
</dbReference>
<comment type="similarity">
    <text evidence="1 11">Belongs to the Nth/MutY family.</text>
</comment>
<dbReference type="InterPro" id="IPR004036">
    <property type="entry name" value="Endonuclease-III-like_CS2"/>
</dbReference>
<dbReference type="SMART" id="SM00525">
    <property type="entry name" value="FES"/>
    <property type="match status" value="1"/>
</dbReference>
<evidence type="ECO:0000256" key="5">
    <source>
        <dbReference type="ARBA" id="ARBA00022801"/>
    </source>
</evidence>
<dbReference type="InterPro" id="IPR011257">
    <property type="entry name" value="DNA_glycosylase"/>
</dbReference>
<evidence type="ECO:0000313" key="15">
    <source>
        <dbReference type="EMBL" id="HHN51832.1"/>
    </source>
</evidence>
<dbReference type="SMART" id="SM00478">
    <property type="entry name" value="ENDO3c"/>
    <property type="match status" value="1"/>
</dbReference>
<keyword evidence="4 11" id="KW-0227">DNA damage</keyword>
<dbReference type="InterPro" id="IPR023170">
    <property type="entry name" value="HhH_base_excis_C"/>
</dbReference>
<feature type="domain" description="HhH-GPD" evidence="12">
    <location>
        <begin position="55"/>
        <end position="203"/>
    </location>
</feature>
<dbReference type="InterPro" id="IPR003651">
    <property type="entry name" value="Endonuclease3_FeS-loop_motif"/>
</dbReference>
<reference evidence="14" key="1">
    <citation type="journal article" date="2020" name="mSystems">
        <title>Genome- and Community-Level Interaction Insights into Carbon Utilization and Element Cycling Functions of Hydrothermarchaeota in Hydrothermal Sediment.</title>
        <authorList>
            <person name="Zhou Z."/>
            <person name="Liu Y."/>
            <person name="Xu W."/>
            <person name="Pan J."/>
            <person name="Luo Z.H."/>
            <person name="Li M."/>
        </authorList>
    </citation>
    <scope>NUCLEOTIDE SEQUENCE [LARGE SCALE GENOMIC DNA]</scope>
    <source>
        <strain evidence="15">SpSt-1073</strain>
        <strain evidence="14">SpSt-613</strain>
        <strain evidence="13">SpSt-669</strain>
    </source>
</reference>
<dbReference type="GO" id="GO:0006285">
    <property type="term" value="P:base-excision repair, AP site formation"/>
    <property type="evidence" value="ECO:0007669"/>
    <property type="project" value="TreeGrafter"/>
</dbReference>
<comment type="catalytic activity">
    <reaction evidence="11">
        <text>2'-deoxyribonucleotide-(2'-deoxyribose 5'-phosphate)-2'-deoxyribonucleotide-DNA = a 3'-end 2'-deoxyribonucleotide-(2,3-dehydro-2,3-deoxyribose 5'-phosphate)-DNA + a 5'-end 5'-phospho-2'-deoxyribonucleoside-DNA + H(+)</text>
        <dbReference type="Rhea" id="RHEA:66592"/>
        <dbReference type="Rhea" id="RHEA-COMP:13180"/>
        <dbReference type="Rhea" id="RHEA-COMP:16897"/>
        <dbReference type="Rhea" id="RHEA-COMP:17067"/>
        <dbReference type="ChEBI" id="CHEBI:15378"/>
        <dbReference type="ChEBI" id="CHEBI:136412"/>
        <dbReference type="ChEBI" id="CHEBI:157695"/>
        <dbReference type="ChEBI" id="CHEBI:167181"/>
        <dbReference type="EC" id="4.2.99.18"/>
    </reaction>
</comment>
<dbReference type="EMBL" id="DTAD01000079">
    <property type="protein sequence ID" value="HGN90913.1"/>
    <property type="molecule type" value="Genomic_DNA"/>
</dbReference>
<keyword evidence="8 11" id="KW-0234">DNA repair</keyword>
<keyword evidence="11" id="KW-0238">DNA-binding</keyword>
<dbReference type="EMBL" id="DTCM01000065">
    <property type="protein sequence ID" value="HGL41046.1"/>
    <property type="molecule type" value="Genomic_DNA"/>
</dbReference>
<sequence length="232" mass="26526">MRHGFIPLFYAVLVEMDRDAFAQVVEVLKKRYGNEPFPVHVTDADAFKVLVGAVLSHRTRDEKTDEAYNNLFTWFKDPRDLASADVRTVARLIKPVGFYRQKAKRIKKLAQIVYGQLGGRVPDNREELMKLPGVGPKSADIVLSIAFNKPEIAVDTHVETVAKRLGIADEKAGYEEVKKALTMLSKSDDIRLINHLFVKFGREICRRPRPRCSLCPLTEYCQYYREVRGRVS</sequence>
<evidence type="ECO:0000256" key="7">
    <source>
        <dbReference type="ARBA" id="ARBA00023014"/>
    </source>
</evidence>
<dbReference type="InterPro" id="IPR004035">
    <property type="entry name" value="Endouclease-III_FeS-bd_BS"/>
</dbReference>
<gene>
    <name evidence="11" type="primary">nth</name>
    <name evidence="15" type="ORF">ENM30_00805</name>
    <name evidence="14" type="ORF">ENT82_07320</name>
    <name evidence="13" type="ORF">ENU43_05230</name>
</gene>
<dbReference type="PROSITE" id="PS01155">
    <property type="entry name" value="ENDONUCLEASE_III_2"/>
    <property type="match status" value="1"/>
</dbReference>